<dbReference type="Pfam" id="PF07691">
    <property type="entry name" value="PA14"/>
    <property type="match status" value="1"/>
</dbReference>
<dbReference type="Gene3D" id="3.90.182.10">
    <property type="entry name" value="Toxin - Anthrax Protective Antigen,domain 1"/>
    <property type="match status" value="1"/>
</dbReference>
<dbReference type="AlphaFoldDB" id="A0A402D3T5"/>
<feature type="compositionally biased region" description="Basic and acidic residues" evidence="1">
    <location>
        <begin position="119"/>
        <end position="132"/>
    </location>
</feature>
<dbReference type="KEGG" id="ccot:CCAX7_38640"/>
<feature type="region of interest" description="Disordered" evidence="1">
    <location>
        <begin position="103"/>
        <end position="132"/>
    </location>
</feature>
<proteinExistence type="predicted"/>
<gene>
    <name evidence="2" type="ORF">CCAX7_38640</name>
</gene>
<accession>A0A402D3T5</accession>
<protein>
    <submittedName>
        <fullName evidence="2">Uncharacterized protein</fullName>
    </submittedName>
</protein>
<reference evidence="2 3" key="1">
    <citation type="journal article" date="2019" name="Int. J. Syst. Evol. Microbiol.">
        <title>Capsulimonas corticalis gen. nov., sp. nov., an aerobic capsulated bacterium, of a novel bacterial order, Capsulimonadales ord. nov., of the class Armatimonadia of the phylum Armatimonadetes.</title>
        <authorList>
            <person name="Li J."/>
            <person name="Kudo C."/>
            <person name="Tonouchi A."/>
        </authorList>
    </citation>
    <scope>NUCLEOTIDE SEQUENCE [LARGE SCALE GENOMIC DNA]</scope>
    <source>
        <strain evidence="2 3">AX-7</strain>
    </source>
</reference>
<evidence type="ECO:0000256" key="1">
    <source>
        <dbReference type="SAM" id="MobiDB-lite"/>
    </source>
</evidence>
<organism evidence="2 3">
    <name type="scientific">Capsulimonas corticalis</name>
    <dbReference type="NCBI Taxonomy" id="2219043"/>
    <lineage>
        <taxon>Bacteria</taxon>
        <taxon>Bacillati</taxon>
        <taxon>Armatimonadota</taxon>
        <taxon>Armatimonadia</taxon>
        <taxon>Capsulimonadales</taxon>
        <taxon>Capsulimonadaceae</taxon>
        <taxon>Capsulimonas</taxon>
    </lineage>
</organism>
<sequence length="328" mass="35947">MSPPGGKTARAVRRPEERTAPLTPASQSPKPQKMVKEPVGQPDKTGLKPIPLALTIGSASSAGQIPMTVMARPHLPQGIPGDVIDPPQPPAKGVPKSPSLLPAHKAVPPEKTASAAKPIHPEKTQPVKRETPRPAVVHLARNSQGIRNGALQPLPATPMPDSNTLVGDGSGLKGEYYEGRSFDTLAFTRADPNVAYRWVTTPTHSPGPKIQAYTDYTIRWTGRIVARQSETYTFYAAADDGVRIWINHKLVIDEWSANSLTQFSNKFTFRAGEQYLFKCEYLEVDGGDAAVFLYWSSPHTPKQYVPEDAFFYPLPDDEEELKLDKASY</sequence>
<keyword evidence="3" id="KW-1185">Reference proteome</keyword>
<evidence type="ECO:0000313" key="3">
    <source>
        <dbReference type="Proteomes" id="UP000287394"/>
    </source>
</evidence>
<dbReference type="InterPro" id="IPR037524">
    <property type="entry name" value="PA14/GLEYA"/>
</dbReference>
<name>A0A402D3T5_9BACT</name>
<dbReference type="InterPro" id="IPR011658">
    <property type="entry name" value="PA14_dom"/>
</dbReference>
<dbReference type="Proteomes" id="UP000287394">
    <property type="component" value="Chromosome"/>
</dbReference>
<dbReference type="SUPFAM" id="SSF56988">
    <property type="entry name" value="Anthrax protective antigen"/>
    <property type="match status" value="1"/>
</dbReference>
<dbReference type="PROSITE" id="PS51820">
    <property type="entry name" value="PA14"/>
    <property type="match status" value="1"/>
</dbReference>
<feature type="region of interest" description="Disordered" evidence="1">
    <location>
        <begin position="1"/>
        <end position="49"/>
    </location>
</feature>
<evidence type="ECO:0000313" key="2">
    <source>
        <dbReference type="EMBL" id="BDI31813.1"/>
    </source>
</evidence>
<dbReference type="EMBL" id="AP025739">
    <property type="protein sequence ID" value="BDI31813.1"/>
    <property type="molecule type" value="Genomic_DNA"/>
</dbReference>
<dbReference type="SMART" id="SM00758">
    <property type="entry name" value="PA14"/>
    <property type="match status" value="1"/>
</dbReference>